<name>X0XRM3_9ZZZZ</name>
<proteinExistence type="predicted"/>
<reference evidence="1" key="1">
    <citation type="journal article" date="2014" name="Front. Microbiol.">
        <title>High frequency of phylogenetically diverse reductive dehalogenase-homologous genes in deep subseafloor sedimentary metagenomes.</title>
        <authorList>
            <person name="Kawai M."/>
            <person name="Futagami T."/>
            <person name="Toyoda A."/>
            <person name="Takaki Y."/>
            <person name="Nishi S."/>
            <person name="Hori S."/>
            <person name="Arai W."/>
            <person name="Tsubouchi T."/>
            <person name="Morono Y."/>
            <person name="Uchiyama I."/>
            <person name="Ito T."/>
            <person name="Fujiyama A."/>
            <person name="Inagaki F."/>
            <person name="Takami H."/>
        </authorList>
    </citation>
    <scope>NUCLEOTIDE SEQUENCE</scope>
    <source>
        <strain evidence="1">Expedition CK06-06</strain>
    </source>
</reference>
<organism evidence="1">
    <name type="scientific">marine sediment metagenome</name>
    <dbReference type="NCBI Taxonomy" id="412755"/>
    <lineage>
        <taxon>unclassified sequences</taxon>
        <taxon>metagenomes</taxon>
        <taxon>ecological metagenomes</taxon>
    </lineage>
</organism>
<gene>
    <name evidence="1" type="ORF">S01H1_50217</name>
</gene>
<dbReference type="EMBL" id="BARS01032350">
    <property type="protein sequence ID" value="GAG27511.1"/>
    <property type="molecule type" value="Genomic_DNA"/>
</dbReference>
<dbReference type="AlphaFoldDB" id="X0XRM3"/>
<comment type="caution">
    <text evidence="1">The sequence shown here is derived from an EMBL/GenBank/DDBJ whole genome shotgun (WGS) entry which is preliminary data.</text>
</comment>
<evidence type="ECO:0000313" key="1">
    <source>
        <dbReference type="EMBL" id="GAG27511.1"/>
    </source>
</evidence>
<feature type="non-terminal residue" evidence="1">
    <location>
        <position position="1"/>
    </location>
</feature>
<sequence length="90" mass="10331">EWSNLVVMRVKLVNPAGLEQGKRTGKRLRFRPAHAVPCHSYGMADVPIVVERDWMIWIRDVKKPGDQKARNTGMKVRVRCRLQVSLISHG</sequence>
<accession>X0XRM3</accession>
<protein>
    <submittedName>
        <fullName evidence="1">Uncharacterized protein</fullName>
    </submittedName>
</protein>